<feature type="domain" description="PKD" evidence="2">
    <location>
        <begin position="911"/>
        <end position="990"/>
    </location>
</feature>
<dbReference type="EMBL" id="QWEG01000012">
    <property type="protein sequence ID" value="RHW35956.1"/>
    <property type="molecule type" value="Genomic_DNA"/>
</dbReference>
<dbReference type="InterPro" id="IPR000601">
    <property type="entry name" value="PKD_dom"/>
</dbReference>
<dbReference type="SMART" id="SM00089">
    <property type="entry name" value="PKD"/>
    <property type="match status" value="9"/>
</dbReference>
<proteinExistence type="predicted"/>
<feature type="domain" description="PKD" evidence="2">
    <location>
        <begin position="731"/>
        <end position="816"/>
    </location>
</feature>
<evidence type="ECO:0000313" key="3">
    <source>
        <dbReference type="EMBL" id="RHW35956.1"/>
    </source>
</evidence>
<protein>
    <recommendedName>
        <fullName evidence="2">PKD domain-containing protein</fullName>
    </recommendedName>
</protein>
<dbReference type="SUPFAM" id="SSF49299">
    <property type="entry name" value="PKD domain"/>
    <property type="match status" value="8"/>
</dbReference>
<dbReference type="RefSeq" id="WP_118922948.1">
    <property type="nucleotide sequence ID" value="NZ_QWEG01000012.1"/>
</dbReference>
<evidence type="ECO:0000256" key="1">
    <source>
        <dbReference type="SAM" id="SignalP"/>
    </source>
</evidence>
<name>A0A417YQF5_9BACI</name>
<feature type="signal peptide" evidence="1">
    <location>
        <begin position="1"/>
        <end position="26"/>
    </location>
</feature>
<accession>A0A417YQF5</accession>
<dbReference type="AlphaFoldDB" id="A0A417YQF5"/>
<feature type="domain" description="PKD" evidence="2">
    <location>
        <begin position="461"/>
        <end position="546"/>
    </location>
</feature>
<evidence type="ECO:0000313" key="4">
    <source>
        <dbReference type="Proteomes" id="UP000284416"/>
    </source>
</evidence>
<dbReference type="InterPro" id="IPR022409">
    <property type="entry name" value="PKD/Chitinase_dom"/>
</dbReference>
<feature type="domain" description="PKD" evidence="2">
    <location>
        <begin position="821"/>
        <end position="906"/>
    </location>
</feature>
<dbReference type="InterPro" id="IPR035986">
    <property type="entry name" value="PKD_dom_sf"/>
</dbReference>
<dbReference type="PROSITE" id="PS50093">
    <property type="entry name" value="PKD"/>
    <property type="match status" value="5"/>
</dbReference>
<dbReference type="OrthoDB" id="2905884at2"/>
<organism evidence="3 4">
    <name type="scientific">Neobacillus notoginsengisoli</name>
    <dbReference type="NCBI Taxonomy" id="1578198"/>
    <lineage>
        <taxon>Bacteria</taxon>
        <taxon>Bacillati</taxon>
        <taxon>Bacillota</taxon>
        <taxon>Bacilli</taxon>
        <taxon>Bacillales</taxon>
        <taxon>Bacillaceae</taxon>
        <taxon>Neobacillus</taxon>
    </lineage>
</organism>
<sequence length="1227" mass="135935">MGFFKKILATLFLFSLLLSFVPSAQAAVPMVTLTGPWSEQHYDDNPTAYDGKIWGGWLLRAVNVERTIWYRDRTEFQYISPMLDDPNEWVPTSNQVAVEILKFPYYGARSYPISIRDCGGTAPGAGNCHPHTFKPTAPENQWAIKIAKTHWKYHYNMDYYNGILGPYYVFFAGQQMGYKYEIKYREKQAPTANFSYSPSTIYNTTTVSFTDTSTDPDNQTMTYQWAYRTPGSTTWTNFSTLKNPTRNLNIKGSWGIRLTVRDADGLTSTVSKNLVVSNRAPVASFTHSPTTIYNNTNVSFTNASTDPDGDTLTYQWAYQAPGSTTWTDFSTVKDPSRIFNIKGTWNIRLTASDGTASHSVTRALTVSNRAPVASFTHSPTTVYNNTNVSFTNSSTDADGDTLTYQWAYQAPGSTTWTNFSTVKDPNRIFNIKGTWNIRLTVSDGTASHSVTRVLTVSNRAPVASFTHSPATIYNNTNVSFTNGSTDPDGDTLTYQWAYQEPGSTTWTNFSTAKDPSRVFNIKGTWSIRLTVSDGTASHSVTRTLTVSNRAPVASFTHSPSTIYNDTNVTFTNSSTDPDGDTLTYQWAYQAPGSTTWTNFSQVKDPNRVFNIKGAWNIRLTVSDGTASHSVTRALTVSNRAPVASFMHSPTTIYNDTTVSFTNGSTDADGDTLTYQWAYQEPGSTTWTSFSTVENPSRTFNIKGTWNIRLTVFDGTDSHTATGTLTVSNRAPVASFTHSPTTIYNNTTVSFTNGSTDADGDTLTYQWAYQAPGSTTWTSFSTAKDPSRVFNIKGTWSIRLTVSDGTASHSVTRTLTVSNRAPVASFTHSPATIYNNTNVSFTNGSTDPDGDTLTYQWAYQEPGSTTWTNFSTVKDPSRIFNIKGTWNIRLTVSDGTASHSVTRVLTVLNRAPVANFTYSPTTIYKDTTVTFNDSSTDPDGDTLTYQWAYQEPGSTSWINFSTVKNPSRVLDIKGTWGIRLTVTDTSGATASVIKNPVVVNRAPEVTVSYTPNEPYEGDTVNVCVVPTDKDNDLLNVQLFVSKDGAAEQLVMNKSNVVSNTQQCYSFVSEVGRYDLRVTVSDGAEITTSSTWFYSKTLILNGYVKHTEFWEDKHQSLGNRENQFYSGEKFILEADTSQYPIEYVKSTLIASRENGTPVSSPSTLAKSTSTFYIGELYDPTFLDYPTNLKVGPAAFEFEVKYTNGVIKKATVPIEIIADSFEVFKLHRSY</sequence>
<comment type="caution">
    <text evidence="3">The sequence shown here is derived from an EMBL/GenBank/DDBJ whole genome shotgun (WGS) entry which is preliminary data.</text>
</comment>
<dbReference type="Proteomes" id="UP000284416">
    <property type="component" value="Unassembled WGS sequence"/>
</dbReference>
<dbReference type="Gene3D" id="2.60.40.10">
    <property type="entry name" value="Immunoglobulins"/>
    <property type="match status" value="9"/>
</dbReference>
<evidence type="ECO:0000259" key="2">
    <source>
        <dbReference type="PROSITE" id="PS50093"/>
    </source>
</evidence>
<dbReference type="InterPro" id="IPR013783">
    <property type="entry name" value="Ig-like_fold"/>
</dbReference>
<keyword evidence="4" id="KW-1185">Reference proteome</keyword>
<feature type="domain" description="PKD" evidence="2">
    <location>
        <begin position="641"/>
        <end position="726"/>
    </location>
</feature>
<feature type="chain" id="PRO_5019374859" description="PKD domain-containing protein" evidence="1">
    <location>
        <begin position="27"/>
        <end position="1227"/>
    </location>
</feature>
<dbReference type="Pfam" id="PF18911">
    <property type="entry name" value="PKD_4"/>
    <property type="match status" value="8"/>
</dbReference>
<gene>
    <name evidence="3" type="ORF">D1B31_17850</name>
</gene>
<keyword evidence="1" id="KW-0732">Signal</keyword>
<reference evidence="3 4" key="1">
    <citation type="journal article" date="2017" name="Int. J. Syst. Evol. Microbiol.">
        <title>Bacillus notoginsengisoli sp. nov., a novel bacterium isolated from the rhizosphere of Panax notoginseng.</title>
        <authorList>
            <person name="Zhang M.Y."/>
            <person name="Cheng J."/>
            <person name="Cai Y."/>
            <person name="Zhang T.Y."/>
            <person name="Wu Y.Y."/>
            <person name="Manikprabhu D."/>
            <person name="Li W.J."/>
            <person name="Zhang Y.X."/>
        </authorList>
    </citation>
    <scope>NUCLEOTIDE SEQUENCE [LARGE SCALE GENOMIC DNA]</scope>
    <source>
        <strain evidence="3 4">JCM 30743</strain>
    </source>
</reference>